<dbReference type="AlphaFoldDB" id="A0A7J5AZJ4"/>
<dbReference type="InterPro" id="IPR003593">
    <property type="entry name" value="AAA+_ATPase"/>
</dbReference>
<accession>A0A7J5AZJ4</accession>
<feature type="transmembrane region" description="Helical" evidence="7">
    <location>
        <begin position="20"/>
        <end position="44"/>
    </location>
</feature>
<dbReference type="OrthoDB" id="9806127at2"/>
<dbReference type="SUPFAM" id="SSF90123">
    <property type="entry name" value="ABC transporter transmembrane region"/>
    <property type="match status" value="1"/>
</dbReference>
<feature type="domain" description="ABC transporter" evidence="8">
    <location>
        <begin position="346"/>
        <end position="556"/>
    </location>
</feature>
<evidence type="ECO:0000256" key="6">
    <source>
        <dbReference type="ARBA" id="ARBA00023136"/>
    </source>
</evidence>
<proteinExistence type="predicted"/>
<dbReference type="GO" id="GO:0005524">
    <property type="term" value="F:ATP binding"/>
    <property type="evidence" value="ECO:0007669"/>
    <property type="project" value="UniProtKB-KW"/>
</dbReference>
<evidence type="ECO:0000256" key="4">
    <source>
        <dbReference type="ARBA" id="ARBA00022840"/>
    </source>
</evidence>
<dbReference type="Pfam" id="PF00005">
    <property type="entry name" value="ABC_tran"/>
    <property type="match status" value="1"/>
</dbReference>
<evidence type="ECO:0000259" key="8">
    <source>
        <dbReference type="PROSITE" id="PS50893"/>
    </source>
</evidence>
<keyword evidence="4" id="KW-0067">ATP-binding</keyword>
<keyword evidence="5 7" id="KW-1133">Transmembrane helix</keyword>
<keyword evidence="2 7" id="KW-0812">Transmembrane</keyword>
<dbReference type="PANTHER" id="PTHR24221:SF590">
    <property type="entry name" value="COMPONENT LINKED WITH THE ASSEMBLY OF CYTOCHROME' TRANSPORT TRANSMEMBRANE ATP-BINDING PROTEIN ABC TRANSPORTER CYDD-RELATED"/>
    <property type="match status" value="1"/>
</dbReference>
<dbReference type="PROSITE" id="PS50893">
    <property type="entry name" value="ABC_TRANSPORTER_2"/>
    <property type="match status" value="1"/>
</dbReference>
<keyword evidence="11" id="KW-1185">Reference proteome</keyword>
<dbReference type="RefSeq" id="WP_151424799.1">
    <property type="nucleotide sequence ID" value="NZ_WBJX01000006.1"/>
</dbReference>
<organism evidence="10 11">
    <name type="scientific">Pseudoclavibacter terrae</name>
    <dbReference type="NCBI Taxonomy" id="1530195"/>
    <lineage>
        <taxon>Bacteria</taxon>
        <taxon>Bacillati</taxon>
        <taxon>Actinomycetota</taxon>
        <taxon>Actinomycetes</taxon>
        <taxon>Micrococcales</taxon>
        <taxon>Microbacteriaceae</taxon>
        <taxon>Pseudoclavibacter</taxon>
    </lineage>
</organism>
<dbReference type="InterPro" id="IPR014216">
    <property type="entry name" value="ABC_transptr_CydD"/>
</dbReference>
<name>A0A7J5AZJ4_9MICO</name>
<dbReference type="GO" id="GO:0140359">
    <property type="term" value="F:ABC-type transporter activity"/>
    <property type="evidence" value="ECO:0007669"/>
    <property type="project" value="InterPro"/>
</dbReference>
<dbReference type="PROSITE" id="PS00211">
    <property type="entry name" value="ABC_TRANSPORTER_1"/>
    <property type="match status" value="1"/>
</dbReference>
<keyword evidence="3" id="KW-0547">Nucleotide-binding</keyword>
<evidence type="ECO:0000256" key="3">
    <source>
        <dbReference type="ARBA" id="ARBA00022741"/>
    </source>
</evidence>
<dbReference type="InterPro" id="IPR011527">
    <property type="entry name" value="ABC1_TM_dom"/>
</dbReference>
<dbReference type="InterPro" id="IPR039421">
    <property type="entry name" value="Type_1_exporter"/>
</dbReference>
<dbReference type="GO" id="GO:0016887">
    <property type="term" value="F:ATP hydrolysis activity"/>
    <property type="evidence" value="ECO:0007669"/>
    <property type="project" value="InterPro"/>
</dbReference>
<dbReference type="CDD" id="cd03228">
    <property type="entry name" value="ABCC_MRP_Like"/>
    <property type="match status" value="1"/>
</dbReference>
<dbReference type="InterPro" id="IPR017871">
    <property type="entry name" value="ABC_transporter-like_CS"/>
</dbReference>
<dbReference type="Pfam" id="PF00664">
    <property type="entry name" value="ABC_membrane"/>
    <property type="match status" value="1"/>
</dbReference>
<evidence type="ECO:0000313" key="10">
    <source>
        <dbReference type="EMBL" id="KAB1636514.1"/>
    </source>
</evidence>
<feature type="transmembrane region" description="Helical" evidence="7">
    <location>
        <begin position="161"/>
        <end position="180"/>
    </location>
</feature>
<evidence type="ECO:0000259" key="9">
    <source>
        <dbReference type="PROSITE" id="PS50929"/>
    </source>
</evidence>
<dbReference type="GO" id="GO:0005886">
    <property type="term" value="C:plasma membrane"/>
    <property type="evidence" value="ECO:0007669"/>
    <property type="project" value="UniProtKB-SubCell"/>
</dbReference>
<dbReference type="InterPro" id="IPR027417">
    <property type="entry name" value="P-loop_NTPase"/>
</dbReference>
<keyword evidence="6 7" id="KW-0472">Membrane</keyword>
<evidence type="ECO:0000256" key="2">
    <source>
        <dbReference type="ARBA" id="ARBA00022692"/>
    </source>
</evidence>
<dbReference type="Proteomes" id="UP000490386">
    <property type="component" value="Unassembled WGS sequence"/>
</dbReference>
<comment type="caution">
    <text evidence="10">The sequence shown here is derived from an EMBL/GenBank/DDBJ whole genome shotgun (WGS) entry which is preliminary data.</text>
</comment>
<dbReference type="SMART" id="SM00382">
    <property type="entry name" value="AAA"/>
    <property type="match status" value="1"/>
</dbReference>
<protein>
    <submittedName>
        <fullName evidence="10">Thiol reductant ABC exporter subunit CydD</fullName>
    </submittedName>
</protein>
<feature type="domain" description="ABC transmembrane type-1" evidence="9">
    <location>
        <begin position="20"/>
        <end position="302"/>
    </location>
</feature>
<comment type="subcellular location">
    <subcellularLocation>
        <location evidence="1">Cell membrane</location>
        <topology evidence="1">Multi-pass membrane protein</topology>
    </subcellularLocation>
</comment>
<gene>
    <name evidence="10" type="primary">cydD</name>
    <name evidence="10" type="ORF">F8O03_16365</name>
</gene>
<reference evidence="10 11" key="1">
    <citation type="submission" date="2019-09" db="EMBL/GenBank/DDBJ databases">
        <title>Phylogeny of genus Pseudoclavibacter and closely related genus.</title>
        <authorList>
            <person name="Li Y."/>
        </authorList>
    </citation>
    <scope>NUCLEOTIDE SEQUENCE [LARGE SCALE GENOMIC DNA]</scope>
    <source>
        <strain evidence="10 11">THG-MD12</strain>
    </source>
</reference>
<evidence type="ECO:0000256" key="7">
    <source>
        <dbReference type="SAM" id="Phobius"/>
    </source>
</evidence>
<dbReference type="NCBIfam" id="TIGR02857">
    <property type="entry name" value="CydD"/>
    <property type="match status" value="1"/>
</dbReference>
<feature type="transmembrane region" description="Helical" evidence="7">
    <location>
        <begin position="56"/>
        <end position="73"/>
    </location>
</feature>
<evidence type="ECO:0000256" key="5">
    <source>
        <dbReference type="ARBA" id="ARBA00022989"/>
    </source>
</evidence>
<evidence type="ECO:0000313" key="11">
    <source>
        <dbReference type="Proteomes" id="UP000490386"/>
    </source>
</evidence>
<evidence type="ECO:0000256" key="1">
    <source>
        <dbReference type="ARBA" id="ARBA00004651"/>
    </source>
</evidence>
<dbReference type="InterPro" id="IPR003439">
    <property type="entry name" value="ABC_transporter-like_ATP-bd"/>
</dbReference>
<dbReference type="Gene3D" id="1.20.1560.10">
    <property type="entry name" value="ABC transporter type 1, transmembrane domain"/>
    <property type="match status" value="1"/>
</dbReference>
<dbReference type="Gene3D" id="3.40.50.300">
    <property type="entry name" value="P-loop containing nucleotide triphosphate hydrolases"/>
    <property type="match status" value="1"/>
</dbReference>
<feature type="transmembrane region" description="Helical" evidence="7">
    <location>
        <begin position="245"/>
        <end position="267"/>
    </location>
</feature>
<dbReference type="EMBL" id="WBJX01000006">
    <property type="protein sequence ID" value="KAB1636514.1"/>
    <property type="molecule type" value="Genomic_DNA"/>
</dbReference>
<dbReference type="CDD" id="cd18584">
    <property type="entry name" value="ABC_6TM_AarD_CydD"/>
    <property type="match status" value="1"/>
</dbReference>
<feature type="transmembrane region" description="Helical" evidence="7">
    <location>
        <begin position="134"/>
        <end position="155"/>
    </location>
</feature>
<dbReference type="PROSITE" id="PS50929">
    <property type="entry name" value="ABC_TM1F"/>
    <property type="match status" value="1"/>
</dbReference>
<dbReference type="GO" id="GO:0042883">
    <property type="term" value="P:cysteine transport"/>
    <property type="evidence" value="ECO:0007669"/>
    <property type="project" value="InterPro"/>
</dbReference>
<dbReference type="SUPFAM" id="SSF52540">
    <property type="entry name" value="P-loop containing nucleoside triphosphate hydrolases"/>
    <property type="match status" value="1"/>
</dbReference>
<sequence length="556" mass="58133">MKPLDPRLLSHAASARSFFVLGAALGVVQTASVIGFAWLVTHLIVSAIAGERVNELLPWFGALLAVIVVRSAATWGMEAVSARAAAKVKSELRSKLLASIARLGPAWLASTSSSRLTTLAGPGLGALDTYFSKYLPQLILTAIAAPVLIVVMAIWDLPSAITVIITLPLIPVFMILIGWATQKVQQRQWSALSTLATGFLEVVEGLSTLKIFGRAERQPARIRQVTDDYRVATMKVLRLSFMSGFALELLASLSVALIAVTIGIQLINREMSLEVGLFVLLLAPEVYLPLRQVGAQFHAAADGVAASEDVFAVIEEADAAPGGPQVGARGAFDAGRARPDSPRGDLVLSGVTAGYEGRSVLRDHSLVAAAGHVTAIVGPSGAGKSTLLAVVRGTVDAVGSVTVGGERLTGDARRAAIAWMGQSPSLIEGSIAENVALGQPDASPDEVRAALTHAGLAFLDADRMLGVAGTGLSGGQSQRLALARTLLRARRLDCPVVLFDEPSSALDAETERRIAAAFRTLADEGRVVLVVSHRTALVASADCVHTVERLEAVASA</sequence>
<dbReference type="PANTHER" id="PTHR24221">
    <property type="entry name" value="ATP-BINDING CASSETTE SUB-FAMILY B"/>
    <property type="match status" value="1"/>
</dbReference>
<dbReference type="InterPro" id="IPR036640">
    <property type="entry name" value="ABC1_TM_sf"/>
</dbReference>